<keyword evidence="3" id="KW-0520">NAD</keyword>
<dbReference type="EMBL" id="FNNI01000003">
    <property type="protein sequence ID" value="SDW88691.1"/>
    <property type="molecule type" value="Genomic_DNA"/>
</dbReference>
<evidence type="ECO:0000259" key="6">
    <source>
        <dbReference type="Pfam" id="PF02826"/>
    </source>
</evidence>
<dbReference type="GO" id="GO:0051287">
    <property type="term" value="F:NAD binding"/>
    <property type="evidence" value="ECO:0007669"/>
    <property type="project" value="InterPro"/>
</dbReference>
<feature type="domain" description="D-isomer specific 2-hydroxyacid dehydrogenase catalytic" evidence="5">
    <location>
        <begin position="19"/>
        <end position="330"/>
    </location>
</feature>
<feature type="domain" description="D-isomer specific 2-hydroxyacid dehydrogenase NAD-binding" evidence="6">
    <location>
        <begin position="122"/>
        <end position="298"/>
    </location>
</feature>
<dbReference type="Pfam" id="PF00389">
    <property type="entry name" value="2-Hacid_dh"/>
    <property type="match status" value="1"/>
</dbReference>
<dbReference type="SUPFAM" id="SSF52283">
    <property type="entry name" value="Formate/glycerate dehydrogenase catalytic domain-like"/>
    <property type="match status" value="1"/>
</dbReference>
<dbReference type="SUPFAM" id="SSF51735">
    <property type="entry name" value="NAD(P)-binding Rossmann-fold domains"/>
    <property type="match status" value="1"/>
</dbReference>
<evidence type="ECO:0000313" key="7">
    <source>
        <dbReference type="EMBL" id="SDW88691.1"/>
    </source>
</evidence>
<dbReference type="CDD" id="cd12173">
    <property type="entry name" value="PGDH_4"/>
    <property type="match status" value="1"/>
</dbReference>
<dbReference type="AlphaFoldDB" id="A0A1H2X7A9"/>
<keyword evidence="8" id="KW-1185">Reference proteome</keyword>
<name>A0A1H2X7A9_9GAMM</name>
<dbReference type="PANTHER" id="PTHR42789">
    <property type="entry name" value="D-ISOMER SPECIFIC 2-HYDROXYACID DEHYDROGENASE FAMILY PROTEIN (AFU_ORTHOLOGUE AFUA_6G10090)"/>
    <property type="match status" value="1"/>
</dbReference>
<proteinExistence type="inferred from homology"/>
<dbReference type="GO" id="GO:0016616">
    <property type="term" value="F:oxidoreductase activity, acting on the CH-OH group of donors, NAD or NADP as acceptor"/>
    <property type="evidence" value="ECO:0007669"/>
    <property type="project" value="InterPro"/>
</dbReference>
<dbReference type="PANTHER" id="PTHR42789:SF1">
    <property type="entry name" value="D-ISOMER SPECIFIC 2-HYDROXYACID DEHYDROGENASE FAMILY PROTEIN (AFU_ORTHOLOGUE AFUA_6G10090)"/>
    <property type="match status" value="1"/>
</dbReference>
<protein>
    <submittedName>
        <fullName evidence="7">D-3-phosphoglycerate dehydrogenase</fullName>
    </submittedName>
</protein>
<dbReference type="RefSeq" id="WP_229806438.1">
    <property type="nucleotide sequence ID" value="NZ_BMXH01000004.1"/>
</dbReference>
<keyword evidence="2 4" id="KW-0560">Oxidoreductase</keyword>
<dbReference type="InterPro" id="IPR006139">
    <property type="entry name" value="D-isomer_2_OHA_DH_cat_dom"/>
</dbReference>
<comment type="similarity">
    <text evidence="1 4">Belongs to the D-isomer specific 2-hydroxyacid dehydrogenase family.</text>
</comment>
<dbReference type="InterPro" id="IPR036291">
    <property type="entry name" value="NAD(P)-bd_dom_sf"/>
</dbReference>
<evidence type="ECO:0000256" key="1">
    <source>
        <dbReference type="ARBA" id="ARBA00005854"/>
    </source>
</evidence>
<sequence>MAFPPLPRSVIRLDVWYDPAMQAIFDQHPDYALTTIPRDADMHSVATTLGNAHAYQISSAKDENPTRWRADAELLAQAPNLLCVSTSGAGYDTVDVEACTRAGVLVMNQSGANAQSVAEHTIGLMIGVSKRLTETDRRLRRERGFTREAVMGREITGKTLGLVGLGHIGRRVAAIAQAFDMRVIACDPALDEATMAARGAQKVSLETLLAESDHVSLHCPRNADTLELIDAEAFRLMKPGAVFISTARGGIHSEPALIEALHSGHLAGAGVDVWDVEPPPLDHPLLAMPNVIATYHTAGVTHEARRNVATWAAEQIIHTLDGGTPARLVNPDAWPSYAARYEAIFGVRPNASP</sequence>
<dbReference type="FunFam" id="3.40.50.720:FF:000203">
    <property type="entry name" value="D-3-phosphoglycerate dehydrogenase (SerA)"/>
    <property type="match status" value="1"/>
</dbReference>
<gene>
    <name evidence="7" type="ORF">SAMN05443545_103122</name>
</gene>
<evidence type="ECO:0000256" key="3">
    <source>
        <dbReference type="ARBA" id="ARBA00023027"/>
    </source>
</evidence>
<dbReference type="Pfam" id="PF02826">
    <property type="entry name" value="2-Hacid_dh_C"/>
    <property type="match status" value="1"/>
</dbReference>
<reference evidence="7 8" key="1">
    <citation type="submission" date="2016-10" db="EMBL/GenBank/DDBJ databases">
        <authorList>
            <person name="de Groot N.N."/>
        </authorList>
    </citation>
    <scope>NUCLEOTIDE SEQUENCE [LARGE SCALE GENOMIC DNA]</scope>
    <source>
        <strain evidence="7 8">DSM 19219</strain>
    </source>
</reference>
<dbReference type="InterPro" id="IPR050857">
    <property type="entry name" value="D-2-hydroxyacid_DH"/>
</dbReference>
<accession>A0A1H2X7A9</accession>
<evidence type="ECO:0000313" key="8">
    <source>
        <dbReference type="Proteomes" id="UP000198500"/>
    </source>
</evidence>
<dbReference type="STRING" id="574349.SAMN05443545_103122"/>
<organism evidence="7 8">
    <name type="scientific">Aidingimonas halophila</name>
    <dbReference type="NCBI Taxonomy" id="574349"/>
    <lineage>
        <taxon>Bacteria</taxon>
        <taxon>Pseudomonadati</taxon>
        <taxon>Pseudomonadota</taxon>
        <taxon>Gammaproteobacteria</taxon>
        <taxon>Oceanospirillales</taxon>
        <taxon>Halomonadaceae</taxon>
        <taxon>Aidingimonas</taxon>
    </lineage>
</organism>
<evidence type="ECO:0000259" key="5">
    <source>
        <dbReference type="Pfam" id="PF00389"/>
    </source>
</evidence>
<evidence type="ECO:0000256" key="4">
    <source>
        <dbReference type="RuleBase" id="RU003719"/>
    </source>
</evidence>
<dbReference type="Proteomes" id="UP000198500">
    <property type="component" value="Unassembled WGS sequence"/>
</dbReference>
<dbReference type="InterPro" id="IPR006140">
    <property type="entry name" value="D-isomer_DH_NAD-bd"/>
</dbReference>
<dbReference type="Gene3D" id="3.40.50.720">
    <property type="entry name" value="NAD(P)-binding Rossmann-like Domain"/>
    <property type="match status" value="2"/>
</dbReference>
<evidence type="ECO:0000256" key="2">
    <source>
        <dbReference type="ARBA" id="ARBA00023002"/>
    </source>
</evidence>